<feature type="domain" description="Protein kinase" evidence="7">
    <location>
        <begin position="158"/>
        <end position="419"/>
    </location>
</feature>
<dbReference type="EMBL" id="CH991555">
    <property type="protein sequence ID" value="EDQ88373.1"/>
    <property type="molecule type" value="Genomic_DNA"/>
</dbReference>
<dbReference type="InParanoid" id="A9V2G6"/>
<dbReference type="Proteomes" id="UP000001357">
    <property type="component" value="Unassembled WGS sequence"/>
</dbReference>
<organism evidence="8 9">
    <name type="scientific">Monosiga brevicollis</name>
    <name type="common">Choanoflagellate</name>
    <dbReference type="NCBI Taxonomy" id="81824"/>
    <lineage>
        <taxon>Eukaryota</taxon>
        <taxon>Choanoflagellata</taxon>
        <taxon>Craspedida</taxon>
        <taxon>Salpingoecidae</taxon>
        <taxon>Monosiga</taxon>
    </lineage>
</organism>
<evidence type="ECO:0000256" key="5">
    <source>
        <dbReference type="ARBA" id="ARBA00022840"/>
    </source>
</evidence>
<keyword evidence="1" id="KW-0723">Serine/threonine-protein kinase</keyword>
<keyword evidence="9" id="KW-1185">Reference proteome</keyword>
<dbReference type="GO" id="GO:0004674">
    <property type="term" value="F:protein serine/threonine kinase activity"/>
    <property type="evidence" value="ECO:0000318"/>
    <property type="project" value="GO_Central"/>
</dbReference>
<evidence type="ECO:0000259" key="7">
    <source>
        <dbReference type="PROSITE" id="PS50011"/>
    </source>
</evidence>
<dbReference type="AlphaFoldDB" id="A9V2G6"/>
<keyword evidence="3" id="KW-0547">Nucleotide-binding</keyword>
<feature type="region of interest" description="Disordered" evidence="6">
    <location>
        <begin position="19"/>
        <end position="62"/>
    </location>
</feature>
<dbReference type="SMART" id="SM00220">
    <property type="entry name" value="S_TKc"/>
    <property type="match status" value="1"/>
</dbReference>
<dbReference type="Gene3D" id="1.10.510.10">
    <property type="entry name" value="Transferase(Phosphotransferase) domain 1"/>
    <property type="match status" value="2"/>
</dbReference>
<feature type="region of interest" description="Disordered" evidence="6">
    <location>
        <begin position="104"/>
        <end position="129"/>
    </location>
</feature>
<dbReference type="RefSeq" id="XP_001746966.1">
    <property type="nucleotide sequence ID" value="XM_001746914.1"/>
</dbReference>
<dbReference type="KEGG" id="mbr:MONBRDRAFT_37551"/>
<evidence type="ECO:0000256" key="6">
    <source>
        <dbReference type="SAM" id="MobiDB-lite"/>
    </source>
</evidence>
<evidence type="ECO:0000256" key="2">
    <source>
        <dbReference type="ARBA" id="ARBA00022679"/>
    </source>
</evidence>
<evidence type="ECO:0000313" key="8">
    <source>
        <dbReference type="EMBL" id="EDQ88373.1"/>
    </source>
</evidence>
<proteinExistence type="predicted"/>
<dbReference type="PANTHER" id="PTHR43895:SF150">
    <property type="entry name" value="SERINE_THREONINE-PROTEIN KINASE STK11"/>
    <property type="match status" value="1"/>
</dbReference>
<evidence type="ECO:0000256" key="1">
    <source>
        <dbReference type="ARBA" id="ARBA00022527"/>
    </source>
</evidence>
<reference evidence="8 9" key="1">
    <citation type="journal article" date="2008" name="Nature">
        <title>The genome of the choanoflagellate Monosiga brevicollis and the origin of metazoans.</title>
        <authorList>
            <consortium name="JGI Sequencing"/>
            <person name="King N."/>
            <person name="Westbrook M.J."/>
            <person name="Young S.L."/>
            <person name="Kuo A."/>
            <person name="Abedin M."/>
            <person name="Chapman J."/>
            <person name="Fairclough S."/>
            <person name="Hellsten U."/>
            <person name="Isogai Y."/>
            <person name="Letunic I."/>
            <person name="Marr M."/>
            <person name="Pincus D."/>
            <person name="Putnam N."/>
            <person name="Rokas A."/>
            <person name="Wright K.J."/>
            <person name="Zuzow R."/>
            <person name="Dirks W."/>
            <person name="Good M."/>
            <person name="Goodstein D."/>
            <person name="Lemons D."/>
            <person name="Li W."/>
            <person name="Lyons J.B."/>
            <person name="Morris A."/>
            <person name="Nichols S."/>
            <person name="Richter D.J."/>
            <person name="Salamov A."/>
            <person name="Bork P."/>
            <person name="Lim W.A."/>
            <person name="Manning G."/>
            <person name="Miller W.T."/>
            <person name="McGinnis W."/>
            <person name="Shapiro H."/>
            <person name="Tjian R."/>
            <person name="Grigoriev I.V."/>
            <person name="Rokhsar D."/>
        </authorList>
    </citation>
    <scope>NUCLEOTIDE SEQUENCE [LARGE SCALE GENOMIC DNA]</scope>
    <source>
        <strain evidence="9">MX1 / ATCC 50154</strain>
    </source>
</reference>
<keyword evidence="2" id="KW-0808">Transferase</keyword>
<dbReference type="GeneID" id="5892088"/>
<keyword evidence="4" id="KW-0418">Kinase</keyword>
<dbReference type="InterPro" id="IPR011009">
    <property type="entry name" value="Kinase-like_dom_sf"/>
</dbReference>
<dbReference type="PROSITE" id="PS50011">
    <property type="entry name" value="PROTEIN_KINASE_DOM"/>
    <property type="match status" value="1"/>
</dbReference>
<protein>
    <recommendedName>
        <fullName evidence="7">Protein kinase domain-containing protein</fullName>
    </recommendedName>
</protein>
<accession>A9V2G6</accession>
<gene>
    <name evidence="8" type="ORF">MONBRDRAFT_37551</name>
</gene>
<evidence type="ECO:0000256" key="3">
    <source>
        <dbReference type="ARBA" id="ARBA00022741"/>
    </source>
</evidence>
<dbReference type="GO" id="GO:0005524">
    <property type="term" value="F:ATP binding"/>
    <property type="evidence" value="ECO:0007669"/>
    <property type="project" value="UniProtKB-KW"/>
</dbReference>
<evidence type="ECO:0000256" key="4">
    <source>
        <dbReference type="ARBA" id="ARBA00022777"/>
    </source>
</evidence>
<name>A9V2G6_MONBE</name>
<sequence length="419" mass="46322">MDAFPSWRSASTARINSDKMWYPCSNDTVPSPSGRHGNGSGSGSSPIHPTHRFGSEAPEWLTTTGASPESLYLYQGSPAPPEPRSRCYRRHSSAVPALVMQAASSERRCKPRSASTDAVPSLDAPGPHHPPLVRCKKLEDQQESQLPIHVGDVLQERYKILSVLDRGASSTVFKARDLRYKTRVAIKVVSRPTFSSDPLYEGRIMRALVGARAVAQLRDSFVYKDFGCLVLAYMNGGCLLDYICPQSQNHPGPFALRRWLRQLASADVWAMGLVWYGCLTHDLPWTSANLQDPAYTRYLELGRLEGLENNGGEPLNAALVDLLHRMLDPAPHHRADISEVTAFLDASEPWFEVPITDLDALVTLRISLSCESPLVDDSEGQDLDLATGARDYHAPVMGQLRHTLSDYDTTDYFSSIESV</sequence>
<dbReference type="InterPro" id="IPR000719">
    <property type="entry name" value="Prot_kinase_dom"/>
</dbReference>
<evidence type="ECO:0000313" key="9">
    <source>
        <dbReference type="Proteomes" id="UP000001357"/>
    </source>
</evidence>
<dbReference type="GO" id="GO:0007165">
    <property type="term" value="P:signal transduction"/>
    <property type="evidence" value="ECO:0000318"/>
    <property type="project" value="GO_Central"/>
</dbReference>
<keyword evidence="5" id="KW-0067">ATP-binding</keyword>
<dbReference type="PANTHER" id="PTHR43895">
    <property type="entry name" value="CALCIUM/CALMODULIN-DEPENDENT PROTEIN KINASE KINASE-RELATED"/>
    <property type="match status" value="1"/>
</dbReference>
<dbReference type="SUPFAM" id="SSF56112">
    <property type="entry name" value="Protein kinase-like (PK-like)"/>
    <property type="match status" value="1"/>
</dbReference>